<reference evidence="2" key="1">
    <citation type="submission" date="2022-11" db="UniProtKB">
        <authorList>
            <consortium name="WormBaseParasite"/>
        </authorList>
    </citation>
    <scope>IDENTIFICATION</scope>
</reference>
<protein>
    <submittedName>
        <fullName evidence="2">Ground-like domain-containing protein</fullName>
    </submittedName>
</protein>
<evidence type="ECO:0000313" key="1">
    <source>
        <dbReference type="Proteomes" id="UP000887576"/>
    </source>
</evidence>
<name>A0AC34QS93_9BILA</name>
<proteinExistence type="predicted"/>
<dbReference type="Proteomes" id="UP000887576">
    <property type="component" value="Unplaced"/>
</dbReference>
<organism evidence="1 2">
    <name type="scientific">Panagrolaimus sp. JU765</name>
    <dbReference type="NCBI Taxonomy" id="591449"/>
    <lineage>
        <taxon>Eukaryota</taxon>
        <taxon>Metazoa</taxon>
        <taxon>Ecdysozoa</taxon>
        <taxon>Nematoda</taxon>
        <taxon>Chromadorea</taxon>
        <taxon>Rhabditida</taxon>
        <taxon>Tylenchina</taxon>
        <taxon>Panagrolaimomorpha</taxon>
        <taxon>Panagrolaimoidea</taxon>
        <taxon>Panagrolaimidae</taxon>
        <taxon>Panagrolaimus</taxon>
    </lineage>
</organism>
<sequence>MIRQILVVAFILAGAQAIFFGGSSCCQPSCCTPAPQPCQCPPAPVCQPSYQPAPQAYVQPIAPPCRPRYIIVRQVEQQIGAPSYVSSPIQAPVAPIPSYQPVQSYASAPVAPVPSYQPAQKYASAPAQSYASGPVHSAPISTGAVEQPIETAPVATPMDAAQQPGYRAFASKTVADPRCNSVELRAILQNEISGDANESKRRVHKAANEQFQTADSERGIDVICANGSFSYRIATDIFCEHTKDDITCFAYQQHS</sequence>
<accession>A0AC34QS93</accession>
<evidence type="ECO:0000313" key="2">
    <source>
        <dbReference type="WBParaSite" id="JU765_v2.g18713.t1"/>
    </source>
</evidence>
<dbReference type="WBParaSite" id="JU765_v2.g18713.t1">
    <property type="protein sequence ID" value="JU765_v2.g18713.t1"/>
    <property type="gene ID" value="JU765_v2.g18713"/>
</dbReference>